<evidence type="ECO:0000256" key="1">
    <source>
        <dbReference type="PROSITE-ProRule" id="PRU00175"/>
    </source>
</evidence>
<dbReference type="Pfam" id="PF13920">
    <property type="entry name" value="zf-C3HC4_3"/>
    <property type="match status" value="1"/>
</dbReference>
<dbReference type="GO" id="GO:0008270">
    <property type="term" value="F:zinc ion binding"/>
    <property type="evidence" value="ECO:0007669"/>
    <property type="project" value="UniProtKB-KW"/>
</dbReference>
<evidence type="ECO:0000313" key="4">
    <source>
        <dbReference type="Proteomes" id="UP001229421"/>
    </source>
</evidence>
<evidence type="ECO:0000313" key="3">
    <source>
        <dbReference type="EMBL" id="KAK1419824.1"/>
    </source>
</evidence>
<dbReference type="InterPro" id="IPR052972">
    <property type="entry name" value="Sacsin_chaperone_reg"/>
</dbReference>
<dbReference type="GO" id="GO:0030544">
    <property type="term" value="F:Hsp70 protein binding"/>
    <property type="evidence" value="ECO:0007669"/>
    <property type="project" value="TreeGrafter"/>
</dbReference>
<accession>A0AAD8NSR5</accession>
<keyword evidence="1" id="KW-0862">Zinc</keyword>
<feature type="domain" description="RING-type" evidence="2">
    <location>
        <begin position="567"/>
        <end position="600"/>
    </location>
</feature>
<evidence type="ECO:0000259" key="2">
    <source>
        <dbReference type="PROSITE" id="PS50089"/>
    </source>
</evidence>
<keyword evidence="1" id="KW-0479">Metal-binding</keyword>
<dbReference type="InterPro" id="IPR001841">
    <property type="entry name" value="Znf_RING"/>
</dbReference>
<name>A0AAD8NSR5_TARER</name>
<keyword evidence="4" id="KW-1185">Reference proteome</keyword>
<dbReference type="EMBL" id="JAUHHV010000007">
    <property type="protein sequence ID" value="KAK1419824.1"/>
    <property type="molecule type" value="Genomic_DNA"/>
</dbReference>
<dbReference type="PANTHER" id="PTHR15600">
    <property type="entry name" value="SACSIN"/>
    <property type="match status" value="1"/>
</dbReference>
<reference evidence="3" key="1">
    <citation type="journal article" date="2023" name="bioRxiv">
        <title>Improved chromosome-level genome assembly for marigold (Tagetes erecta).</title>
        <authorList>
            <person name="Jiang F."/>
            <person name="Yuan L."/>
            <person name="Wang S."/>
            <person name="Wang H."/>
            <person name="Xu D."/>
            <person name="Wang A."/>
            <person name="Fan W."/>
        </authorList>
    </citation>
    <scope>NUCLEOTIDE SEQUENCE</scope>
    <source>
        <strain evidence="3">WSJ</strain>
        <tissue evidence="3">Leaf</tissue>
    </source>
</reference>
<protein>
    <recommendedName>
        <fullName evidence="2">RING-type domain-containing protein</fullName>
    </recommendedName>
</protein>
<dbReference type="SMART" id="SM00184">
    <property type="entry name" value="RING"/>
    <property type="match status" value="1"/>
</dbReference>
<organism evidence="3 4">
    <name type="scientific">Tagetes erecta</name>
    <name type="common">African marigold</name>
    <dbReference type="NCBI Taxonomy" id="13708"/>
    <lineage>
        <taxon>Eukaryota</taxon>
        <taxon>Viridiplantae</taxon>
        <taxon>Streptophyta</taxon>
        <taxon>Embryophyta</taxon>
        <taxon>Tracheophyta</taxon>
        <taxon>Spermatophyta</taxon>
        <taxon>Magnoliopsida</taxon>
        <taxon>eudicotyledons</taxon>
        <taxon>Gunneridae</taxon>
        <taxon>Pentapetalae</taxon>
        <taxon>asterids</taxon>
        <taxon>campanulids</taxon>
        <taxon>Asterales</taxon>
        <taxon>Asteraceae</taxon>
        <taxon>Asteroideae</taxon>
        <taxon>Heliantheae alliance</taxon>
        <taxon>Tageteae</taxon>
        <taxon>Tagetes</taxon>
    </lineage>
</organism>
<dbReference type="Gene3D" id="3.30.40.10">
    <property type="entry name" value="Zinc/RING finger domain, C3HC4 (zinc finger)"/>
    <property type="match status" value="1"/>
</dbReference>
<gene>
    <name evidence="3" type="ORF">QVD17_29187</name>
</gene>
<sequence length="613" mass="69146">MGCICSKGNEENDVKSNTFFSGLESAESWIYELQEKQILLLLKDWPLPIFSKQTPDNPPPFTILLKHLIQANKWPTDEEASFEVLKYIDKIWETLYPSDILELQHLPFIAADNGTRLATPASLFTHLSINLSPLASKLSPRYLPYVKILKELGVEDMLSISCAMKILHNSFGRLNPKQLHAVIELLRFLCDKLQTSNIPSWELELVVPDDSCMLVPPNTCVYIDPYGSRYVDFIDSSNLRFVHHDVSERLCLAFRIRKLSNVVMEELDYVEHLETPEEGSLVAIRQKLLSRQFQVAVSTVVNNFSRITSSSTNPDFPTLQTSLVFVAKTLKFVQRIYTRFWLLPNFVDITNVSNNFGSSQRAFYYVDRSRTCMLIAQGGPNYIPVVDLVALVVSHVLGSPVPLPIGSLFLCPQDSESALVNILRLPSHERVMRGTGLLGKHLLSRDEMKVLHTVTPLVTLFAKGEIVAWRKRKGGKLRYGRIPEGVRLGQAFCRFNIETSPGMITTIISSHVFRFRGFDRHQGSSTVKTDNIISSMQVQGANQTKQEKSESATIEAKTTSSQTTLQCRICLTREIDTTLLPCGHVLCCTCTSHVTRCPICGVQLSKTMKLYWP</sequence>
<proteinExistence type="predicted"/>
<comment type="caution">
    <text evidence="3">The sequence shown here is derived from an EMBL/GenBank/DDBJ whole genome shotgun (WGS) entry which is preliminary data.</text>
</comment>
<dbReference type="Proteomes" id="UP001229421">
    <property type="component" value="Unassembled WGS sequence"/>
</dbReference>
<dbReference type="AlphaFoldDB" id="A0AAD8NSR5"/>
<dbReference type="SUPFAM" id="SSF57850">
    <property type="entry name" value="RING/U-box"/>
    <property type="match status" value="1"/>
</dbReference>
<dbReference type="InterPro" id="IPR013083">
    <property type="entry name" value="Znf_RING/FYVE/PHD"/>
</dbReference>
<dbReference type="PROSITE" id="PS50089">
    <property type="entry name" value="ZF_RING_2"/>
    <property type="match status" value="1"/>
</dbReference>
<keyword evidence="1" id="KW-0863">Zinc-finger</keyword>
<dbReference type="PANTHER" id="PTHR15600:SF42">
    <property type="entry name" value="SACSIN"/>
    <property type="match status" value="1"/>
</dbReference>